<dbReference type="Proteomes" id="UP001054837">
    <property type="component" value="Unassembled WGS sequence"/>
</dbReference>
<dbReference type="AlphaFoldDB" id="A0AAV4RBC7"/>
<protein>
    <submittedName>
        <fullName evidence="2">Uncharacterized protein</fullName>
    </submittedName>
</protein>
<feature type="region of interest" description="Disordered" evidence="1">
    <location>
        <begin position="64"/>
        <end position="106"/>
    </location>
</feature>
<gene>
    <name evidence="2" type="ORF">CDAR_274171</name>
</gene>
<evidence type="ECO:0000256" key="1">
    <source>
        <dbReference type="SAM" id="MobiDB-lite"/>
    </source>
</evidence>
<comment type="caution">
    <text evidence="2">The sequence shown here is derived from an EMBL/GenBank/DDBJ whole genome shotgun (WGS) entry which is preliminary data.</text>
</comment>
<organism evidence="2 3">
    <name type="scientific">Caerostris darwini</name>
    <dbReference type="NCBI Taxonomy" id="1538125"/>
    <lineage>
        <taxon>Eukaryota</taxon>
        <taxon>Metazoa</taxon>
        <taxon>Ecdysozoa</taxon>
        <taxon>Arthropoda</taxon>
        <taxon>Chelicerata</taxon>
        <taxon>Arachnida</taxon>
        <taxon>Araneae</taxon>
        <taxon>Araneomorphae</taxon>
        <taxon>Entelegynae</taxon>
        <taxon>Araneoidea</taxon>
        <taxon>Araneidae</taxon>
        <taxon>Caerostris</taxon>
    </lineage>
</organism>
<name>A0AAV4RBC7_9ARAC</name>
<dbReference type="EMBL" id="BPLQ01006056">
    <property type="protein sequence ID" value="GIY19613.1"/>
    <property type="molecule type" value="Genomic_DNA"/>
</dbReference>
<evidence type="ECO:0000313" key="3">
    <source>
        <dbReference type="Proteomes" id="UP001054837"/>
    </source>
</evidence>
<keyword evidence="3" id="KW-1185">Reference proteome</keyword>
<reference evidence="2 3" key="1">
    <citation type="submission" date="2021-06" db="EMBL/GenBank/DDBJ databases">
        <title>Caerostris darwini draft genome.</title>
        <authorList>
            <person name="Kono N."/>
            <person name="Arakawa K."/>
        </authorList>
    </citation>
    <scope>NUCLEOTIDE SEQUENCE [LARGE SCALE GENOMIC DNA]</scope>
</reference>
<proteinExistence type="predicted"/>
<sequence>MSAGFWPVEIWNQSSEVVKFSNLAYSVGNEYRPLFSTSYPRKNCGRIGPKVSLEVGKFQSLLHRTKQPSTDVHRTNTHGVPMVTGDEEEKNCAKLPRAADPFGRSR</sequence>
<evidence type="ECO:0000313" key="2">
    <source>
        <dbReference type="EMBL" id="GIY19613.1"/>
    </source>
</evidence>
<accession>A0AAV4RBC7</accession>